<dbReference type="InterPro" id="IPR017850">
    <property type="entry name" value="Alkaline_phosphatase_core_sf"/>
</dbReference>
<evidence type="ECO:0000256" key="2">
    <source>
        <dbReference type="SAM" id="MobiDB-lite"/>
    </source>
</evidence>
<accession>A0A7S2GIL3</accession>
<reference evidence="3" key="1">
    <citation type="submission" date="2021-01" db="EMBL/GenBank/DDBJ databases">
        <authorList>
            <person name="Corre E."/>
            <person name="Pelletier E."/>
            <person name="Niang G."/>
            <person name="Scheremetjew M."/>
            <person name="Finn R."/>
            <person name="Kale V."/>
            <person name="Holt S."/>
            <person name="Cochrane G."/>
            <person name="Meng A."/>
            <person name="Brown T."/>
            <person name="Cohen L."/>
        </authorList>
    </citation>
    <scope>NUCLEOTIDE SEQUENCE</scope>
    <source>
        <strain evidence="3">UTEX LB 985</strain>
    </source>
</reference>
<keyword evidence="1" id="KW-0378">Hydrolase</keyword>
<dbReference type="GO" id="GO:0009395">
    <property type="term" value="P:phospholipid catabolic process"/>
    <property type="evidence" value="ECO:0007669"/>
    <property type="project" value="TreeGrafter"/>
</dbReference>
<dbReference type="PANTHER" id="PTHR31956:SF1">
    <property type="entry name" value="NON-SPECIFIC PHOSPHOLIPASE C1"/>
    <property type="match status" value="1"/>
</dbReference>
<protein>
    <recommendedName>
        <fullName evidence="4">Phospholipase C</fullName>
    </recommendedName>
</protein>
<organism evidence="3">
    <name type="scientific">Haptolina brevifila</name>
    <dbReference type="NCBI Taxonomy" id="156173"/>
    <lineage>
        <taxon>Eukaryota</taxon>
        <taxon>Haptista</taxon>
        <taxon>Haptophyta</taxon>
        <taxon>Prymnesiophyceae</taxon>
        <taxon>Prymnesiales</taxon>
        <taxon>Prymnesiaceae</taxon>
        <taxon>Haptolina</taxon>
    </lineage>
</organism>
<feature type="compositionally biased region" description="Pro residues" evidence="2">
    <location>
        <begin position="266"/>
        <end position="278"/>
    </location>
</feature>
<sequence>MRTNLLYDDCGGKNKTFPQMTIYDSMRLHNVSFGLFMNSTCGLDGKPCHGEDPITDDSPSAINTPDVAMDGVARHHDRFYSQGVFYRQAANGTLPAFSWLHPPLEACDHPCHDVAKGERLLKDVYEALRASPKWNRTLLFVTYDDAGGYYDHIVPPFEGVPADDAPCHLQDHCGLQPPFDFRRLGLRTAGMLISPLVPKGAVFQEPRRGPTATSQFELTSVASTIKTLFNLSTFLTKRDEWAGSFDELLLDEPRPDSDMPMHLPQAPEPAQPWSPPPGATQGRVVKRPRHKDDDDDDDDDNNNNNSTPGEGARLRLTLCQSCCQF</sequence>
<feature type="region of interest" description="Disordered" evidence="2">
    <location>
        <begin position="251"/>
        <end position="311"/>
    </location>
</feature>
<dbReference type="EMBL" id="HBGU01031181">
    <property type="protein sequence ID" value="CAD9453654.1"/>
    <property type="molecule type" value="Transcribed_RNA"/>
</dbReference>
<dbReference type="PANTHER" id="PTHR31956">
    <property type="entry name" value="NON-SPECIFIC PHOSPHOLIPASE C4-RELATED"/>
    <property type="match status" value="1"/>
</dbReference>
<evidence type="ECO:0000256" key="1">
    <source>
        <dbReference type="ARBA" id="ARBA00022801"/>
    </source>
</evidence>
<evidence type="ECO:0000313" key="3">
    <source>
        <dbReference type="EMBL" id="CAD9453654.1"/>
    </source>
</evidence>
<name>A0A7S2GIL3_9EUKA</name>
<dbReference type="AlphaFoldDB" id="A0A7S2GIL3"/>
<dbReference type="Gene3D" id="3.40.720.10">
    <property type="entry name" value="Alkaline Phosphatase, subunit A"/>
    <property type="match status" value="1"/>
</dbReference>
<dbReference type="GO" id="GO:0042578">
    <property type="term" value="F:phosphoric ester hydrolase activity"/>
    <property type="evidence" value="ECO:0007669"/>
    <property type="project" value="UniProtKB-ARBA"/>
</dbReference>
<evidence type="ECO:0008006" key="4">
    <source>
        <dbReference type="Google" id="ProtNLM"/>
    </source>
</evidence>
<dbReference type="InterPro" id="IPR007312">
    <property type="entry name" value="Phosphoesterase"/>
</dbReference>
<proteinExistence type="predicted"/>
<dbReference type="Pfam" id="PF04185">
    <property type="entry name" value="Phosphoesterase"/>
    <property type="match status" value="1"/>
</dbReference>
<gene>
    <name evidence="3" type="ORF">CBRE1094_LOCUS17037</name>
</gene>